<dbReference type="RefSeq" id="WP_139464862.1">
    <property type="nucleotide sequence ID" value="NZ_VDHJ01000003.1"/>
</dbReference>
<comment type="caution">
    <text evidence="2">The sequence shown here is derived from an EMBL/GenBank/DDBJ whole genome shotgun (WGS) entry which is preliminary data.</text>
</comment>
<accession>A0A5C4U500</accession>
<dbReference type="AlphaFoldDB" id="A0A5C4U500"/>
<name>A0A5C4U500_9CORY</name>
<organism evidence="2 3">
    <name type="scientific">Corynebacterium tapiri</name>
    <dbReference type="NCBI Taxonomy" id="1448266"/>
    <lineage>
        <taxon>Bacteria</taxon>
        <taxon>Bacillati</taxon>
        <taxon>Actinomycetota</taxon>
        <taxon>Actinomycetes</taxon>
        <taxon>Mycobacteriales</taxon>
        <taxon>Corynebacteriaceae</taxon>
        <taxon>Corynebacterium</taxon>
    </lineage>
</organism>
<sequence>MSNPAQLAAEEKQAARQIDLGSKFYWLAAAVVCWVLFLVLPQSGSVRGLDVTLFSASAREHGTYIVECVYGVLIALGLGVFTTLTLITRRTAFALIAWMLTTVGLAAALFSLWLRQTGEGEATGIGMYISIVGVALAVFAYSTVALRRSDAQRTIAEKRAASSGLDEVGQAQMEARIPMENPVLIDDRRQRLRKKKG</sequence>
<feature type="transmembrane region" description="Helical" evidence="1">
    <location>
        <begin position="64"/>
        <end position="86"/>
    </location>
</feature>
<evidence type="ECO:0000313" key="2">
    <source>
        <dbReference type="EMBL" id="TNL99236.1"/>
    </source>
</evidence>
<keyword evidence="1" id="KW-0472">Membrane</keyword>
<reference evidence="2 3" key="1">
    <citation type="submission" date="2019-06" db="EMBL/GenBank/DDBJ databases">
        <authorList>
            <person name="Li J."/>
        </authorList>
    </citation>
    <scope>NUCLEOTIDE SEQUENCE [LARGE SCALE GENOMIC DNA]</scope>
    <source>
        <strain evidence="2 3">LMG 28165</strain>
    </source>
</reference>
<dbReference type="Proteomes" id="UP000312032">
    <property type="component" value="Unassembled WGS sequence"/>
</dbReference>
<dbReference type="OrthoDB" id="4484187at2"/>
<feature type="transmembrane region" description="Helical" evidence="1">
    <location>
        <begin position="24"/>
        <end position="44"/>
    </location>
</feature>
<keyword evidence="1" id="KW-1133">Transmembrane helix</keyword>
<feature type="transmembrane region" description="Helical" evidence="1">
    <location>
        <begin position="93"/>
        <end position="113"/>
    </location>
</feature>
<keyword evidence="3" id="KW-1185">Reference proteome</keyword>
<feature type="transmembrane region" description="Helical" evidence="1">
    <location>
        <begin position="125"/>
        <end position="146"/>
    </location>
</feature>
<gene>
    <name evidence="2" type="ORF">FHE74_02455</name>
</gene>
<proteinExistence type="predicted"/>
<keyword evidence="1" id="KW-0812">Transmembrane</keyword>
<evidence type="ECO:0000256" key="1">
    <source>
        <dbReference type="SAM" id="Phobius"/>
    </source>
</evidence>
<evidence type="ECO:0000313" key="3">
    <source>
        <dbReference type="Proteomes" id="UP000312032"/>
    </source>
</evidence>
<dbReference type="EMBL" id="VDHJ01000003">
    <property type="protein sequence ID" value="TNL99236.1"/>
    <property type="molecule type" value="Genomic_DNA"/>
</dbReference>
<protein>
    <submittedName>
        <fullName evidence="2">Uncharacterized protein</fullName>
    </submittedName>
</protein>